<dbReference type="EC" id="3.1.3.16" evidence="4"/>
<dbReference type="Pfam" id="PF07228">
    <property type="entry name" value="SpoIIE"/>
    <property type="match status" value="1"/>
</dbReference>
<evidence type="ECO:0000259" key="3">
    <source>
        <dbReference type="SMART" id="SM00331"/>
    </source>
</evidence>
<keyword evidence="5" id="KW-1185">Reference proteome</keyword>
<dbReference type="PANTHER" id="PTHR43156">
    <property type="entry name" value="STAGE II SPORULATION PROTEIN E-RELATED"/>
    <property type="match status" value="1"/>
</dbReference>
<sequence>MQQLDVKKQFEIKELELNALLEITQAINSNLPEESLYKIYNFTLRSNLNIKKLALFVLDDDWACKANFGTKHHYNKVRLLPEFKTIQDITHLREFEECEFTEFDIIIPVTHKSTTLALVFVGGLDKYDDSYENEDGIRFIQALSNIIIVAIENKKLARKQLEQESLRKELEIARDVQQFLFPEKLPNTDRLKVEASYLPHDRIGGDYYDYIPINKNQFLICVADVSGKGIPAALMMSNFQASLRTLVRQTPNLTDIVEALNYQVLENTKGEKFITFFAAIYDVHLKTMVYVNSGHNPPILIDRAHGLRLLEEGSTVLGAMHPLPFLNEGFVTDLDDFLIFCYTDGLTETVNEKGREFGVEALLKYFQEDRTFTKDLRTIHEDIIVALDDFKGRNGYHDDITILSCRVG</sequence>
<dbReference type="PANTHER" id="PTHR43156:SF2">
    <property type="entry name" value="STAGE II SPORULATION PROTEIN E"/>
    <property type="match status" value="1"/>
</dbReference>
<reference evidence="5" key="1">
    <citation type="journal article" date="2019" name="Int. J. Syst. Evol. Microbiol.">
        <title>The Global Catalogue of Microorganisms (GCM) 10K type strain sequencing project: providing services to taxonomists for standard genome sequencing and annotation.</title>
        <authorList>
            <consortium name="The Broad Institute Genomics Platform"/>
            <consortium name="The Broad Institute Genome Sequencing Center for Infectious Disease"/>
            <person name="Wu L."/>
            <person name="Ma J."/>
        </authorList>
    </citation>
    <scope>NUCLEOTIDE SEQUENCE [LARGE SCALE GENOMIC DNA]</scope>
    <source>
        <strain evidence="5">CCUG 58938</strain>
    </source>
</reference>
<proteinExistence type="predicted"/>
<dbReference type="Gene3D" id="3.60.40.10">
    <property type="entry name" value="PPM-type phosphatase domain"/>
    <property type="match status" value="1"/>
</dbReference>
<dbReference type="EMBL" id="JBHTKA010000007">
    <property type="protein sequence ID" value="MFD1000951.1"/>
    <property type="molecule type" value="Genomic_DNA"/>
</dbReference>
<dbReference type="Proteomes" id="UP001597112">
    <property type="component" value="Unassembled WGS sequence"/>
</dbReference>
<organism evidence="4 5">
    <name type="scientific">Ohtaekwangia kribbensis</name>
    <dbReference type="NCBI Taxonomy" id="688913"/>
    <lineage>
        <taxon>Bacteria</taxon>
        <taxon>Pseudomonadati</taxon>
        <taxon>Bacteroidota</taxon>
        <taxon>Cytophagia</taxon>
        <taxon>Cytophagales</taxon>
        <taxon>Fulvivirgaceae</taxon>
        <taxon>Ohtaekwangia</taxon>
    </lineage>
</organism>
<comment type="caution">
    <text evidence="4">The sequence shown here is derived from an EMBL/GenBank/DDBJ whole genome shotgun (WGS) entry which is preliminary data.</text>
</comment>
<dbReference type="InterPro" id="IPR052016">
    <property type="entry name" value="Bact_Sigma-Reg"/>
</dbReference>
<dbReference type="GO" id="GO:0004722">
    <property type="term" value="F:protein serine/threonine phosphatase activity"/>
    <property type="evidence" value="ECO:0007669"/>
    <property type="project" value="UniProtKB-EC"/>
</dbReference>
<dbReference type="RefSeq" id="WP_377580405.1">
    <property type="nucleotide sequence ID" value="NZ_JBHTKA010000007.1"/>
</dbReference>
<evidence type="ECO:0000256" key="2">
    <source>
        <dbReference type="SAM" id="Coils"/>
    </source>
</evidence>
<dbReference type="InterPro" id="IPR001932">
    <property type="entry name" value="PPM-type_phosphatase-like_dom"/>
</dbReference>
<evidence type="ECO:0000313" key="5">
    <source>
        <dbReference type="Proteomes" id="UP001597112"/>
    </source>
</evidence>
<keyword evidence="1 4" id="KW-0378">Hydrolase</keyword>
<dbReference type="SUPFAM" id="SSF55781">
    <property type="entry name" value="GAF domain-like"/>
    <property type="match status" value="1"/>
</dbReference>
<dbReference type="SMART" id="SM00331">
    <property type="entry name" value="PP2C_SIG"/>
    <property type="match status" value="1"/>
</dbReference>
<dbReference type="InterPro" id="IPR036457">
    <property type="entry name" value="PPM-type-like_dom_sf"/>
</dbReference>
<evidence type="ECO:0000256" key="1">
    <source>
        <dbReference type="ARBA" id="ARBA00022801"/>
    </source>
</evidence>
<accession>A0ABW3K728</accession>
<gene>
    <name evidence="4" type="ORF">ACFQ21_16615</name>
</gene>
<feature type="domain" description="PPM-type phosphatase" evidence="3">
    <location>
        <begin position="188"/>
        <end position="407"/>
    </location>
</feature>
<evidence type="ECO:0000313" key="4">
    <source>
        <dbReference type="EMBL" id="MFD1000951.1"/>
    </source>
</evidence>
<feature type="coiled-coil region" evidence="2">
    <location>
        <begin position="149"/>
        <end position="176"/>
    </location>
</feature>
<protein>
    <submittedName>
        <fullName evidence="4">PP2C family protein-serine/threonine phosphatase</fullName>
        <ecNumber evidence="4">3.1.3.16</ecNumber>
    </submittedName>
</protein>
<keyword evidence="2" id="KW-0175">Coiled coil</keyword>
<dbReference type="SUPFAM" id="SSF81606">
    <property type="entry name" value="PP2C-like"/>
    <property type="match status" value="1"/>
</dbReference>
<name>A0ABW3K728_9BACT</name>